<dbReference type="GO" id="GO:0005576">
    <property type="term" value="C:extracellular region"/>
    <property type="evidence" value="ECO:0007669"/>
    <property type="project" value="UniProtKB-SubCell"/>
</dbReference>
<dbReference type="STRING" id="7868.ENSCMIP00000045053"/>
<comment type="subcellular location">
    <subcellularLocation>
        <location evidence="1">Secreted</location>
    </subcellularLocation>
</comment>
<keyword evidence="11" id="KW-1185">Reference proteome</keyword>
<dbReference type="Ensembl" id="ENSCMIT00000045698.1">
    <property type="protein sequence ID" value="ENSCMIP00000045053.1"/>
    <property type="gene ID" value="ENSCMIG00000018623.1"/>
</dbReference>
<reference evidence="11" key="1">
    <citation type="journal article" date="2006" name="Science">
        <title>Ancient noncoding elements conserved in the human genome.</title>
        <authorList>
            <person name="Venkatesh B."/>
            <person name="Kirkness E.F."/>
            <person name="Loh Y.H."/>
            <person name="Halpern A.L."/>
            <person name="Lee A.P."/>
            <person name="Johnson J."/>
            <person name="Dandona N."/>
            <person name="Viswanathan L.D."/>
            <person name="Tay A."/>
            <person name="Venter J.C."/>
            <person name="Strausberg R.L."/>
            <person name="Brenner S."/>
        </authorList>
    </citation>
    <scope>NUCLEOTIDE SEQUENCE [LARGE SCALE GENOMIC DNA]</scope>
</reference>
<comment type="similarity">
    <text evidence="2">Belongs to the parathyroid hormone family.</text>
</comment>
<accession>A0A4W3K2T3</accession>
<proteinExistence type="inferred from homology"/>
<dbReference type="Pfam" id="PF14980">
    <property type="entry name" value="TIP39"/>
    <property type="match status" value="1"/>
</dbReference>
<evidence type="ECO:0000256" key="5">
    <source>
        <dbReference type="ARBA" id="ARBA00022685"/>
    </source>
</evidence>
<evidence type="ECO:0000256" key="2">
    <source>
        <dbReference type="ARBA" id="ARBA00006307"/>
    </source>
</evidence>
<keyword evidence="5" id="KW-0165">Cleavage on pair of basic residues</keyword>
<reference evidence="11" key="2">
    <citation type="journal article" date="2007" name="PLoS Biol.">
        <title>Survey sequencing and comparative analysis of the elephant shark (Callorhinchus milii) genome.</title>
        <authorList>
            <person name="Venkatesh B."/>
            <person name="Kirkness E.F."/>
            <person name="Loh Y.H."/>
            <person name="Halpern A.L."/>
            <person name="Lee A.P."/>
            <person name="Johnson J."/>
            <person name="Dandona N."/>
            <person name="Viswanathan L.D."/>
            <person name="Tay A."/>
            <person name="Venter J.C."/>
            <person name="Strausberg R.L."/>
            <person name="Brenner S."/>
        </authorList>
    </citation>
    <scope>NUCLEOTIDE SEQUENCE [LARGE SCALE GENOMIC DNA]</scope>
</reference>
<evidence type="ECO:0000313" key="10">
    <source>
        <dbReference type="Ensembl" id="ENSCMIP00000045053.1"/>
    </source>
</evidence>
<dbReference type="GeneTree" id="ENSGT00950000185347"/>
<reference evidence="11" key="3">
    <citation type="journal article" date="2014" name="Nature">
        <title>Elephant shark genome provides unique insights into gnathostome evolution.</title>
        <authorList>
            <consortium name="International Elephant Shark Genome Sequencing Consortium"/>
            <person name="Venkatesh B."/>
            <person name="Lee A.P."/>
            <person name="Ravi V."/>
            <person name="Maurya A.K."/>
            <person name="Lian M.M."/>
            <person name="Swann J.B."/>
            <person name="Ohta Y."/>
            <person name="Flajnik M.F."/>
            <person name="Sutoh Y."/>
            <person name="Kasahara M."/>
            <person name="Hoon S."/>
            <person name="Gangu V."/>
            <person name="Roy S.W."/>
            <person name="Irimia M."/>
            <person name="Korzh V."/>
            <person name="Kondrychyn I."/>
            <person name="Lim Z.W."/>
            <person name="Tay B.H."/>
            <person name="Tohari S."/>
            <person name="Kong K.W."/>
            <person name="Ho S."/>
            <person name="Lorente-Galdos B."/>
            <person name="Quilez J."/>
            <person name="Marques-Bonet T."/>
            <person name="Raney B.J."/>
            <person name="Ingham P.W."/>
            <person name="Tay A."/>
            <person name="Hillier L.W."/>
            <person name="Minx P."/>
            <person name="Boehm T."/>
            <person name="Wilson R.K."/>
            <person name="Brenner S."/>
            <person name="Warren W.C."/>
        </authorList>
    </citation>
    <scope>NUCLEOTIDE SEQUENCE [LARGE SCALE GENOMIC DNA]</scope>
</reference>
<evidence type="ECO:0000256" key="9">
    <source>
        <dbReference type="SAM" id="MobiDB-lite"/>
    </source>
</evidence>
<evidence type="ECO:0000256" key="7">
    <source>
        <dbReference type="ARBA" id="ARBA00023320"/>
    </source>
</evidence>
<evidence type="ECO:0000256" key="6">
    <source>
        <dbReference type="ARBA" id="ARBA00022729"/>
    </source>
</evidence>
<dbReference type="GO" id="GO:0007218">
    <property type="term" value="P:neuropeptide signaling pathway"/>
    <property type="evidence" value="ECO:0007669"/>
    <property type="project" value="UniProtKB-KW"/>
</dbReference>
<sequence length="104" mass="10742">MGEEGGEAEGLREGVPEFGGVVAGRAAADGNAHLLSLATAQLGGEGPGVRVSGRPEPGVGGDGGKRSVVVADDVAFRENSKFLTAMERQKWLNSIIRKLVVSRK</sequence>
<name>A0A4W3K2T3_CALMI</name>
<dbReference type="AlphaFoldDB" id="A0A4W3K2T3"/>
<organism evidence="10 11">
    <name type="scientific">Callorhinchus milii</name>
    <name type="common">Ghost shark</name>
    <dbReference type="NCBI Taxonomy" id="7868"/>
    <lineage>
        <taxon>Eukaryota</taxon>
        <taxon>Metazoa</taxon>
        <taxon>Chordata</taxon>
        <taxon>Craniata</taxon>
        <taxon>Vertebrata</taxon>
        <taxon>Chondrichthyes</taxon>
        <taxon>Holocephali</taxon>
        <taxon>Chimaeriformes</taxon>
        <taxon>Callorhinchidae</taxon>
        <taxon>Callorhinchus</taxon>
    </lineage>
</organism>
<dbReference type="PANTHER" id="PTHR28585">
    <property type="entry name" value="TUBEROINFUNDIBULAR PEPTIDE OF 39 RESIDUES"/>
    <property type="match status" value="1"/>
</dbReference>
<evidence type="ECO:0000313" key="11">
    <source>
        <dbReference type="Proteomes" id="UP000314986"/>
    </source>
</evidence>
<keyword evidence="4" id="KW-0964">Secreted</keyword>
<evidence type="ECO:0000256" key="1">
    <source>
        <dbReference type="ARBA" id="ARBA00004613"/>
    </source>
</evidence>
<protein>
    <recommendedName>
        <fullName evidence="3">Tuberoinfundibular peptide of 39 residues</fullName>
    </recommendedName>
    <alternativeName>
        <fullName evidence="8">Parathyroid hormone 2</fullName>
    </alternativeName>
</protein>
<dbReference type="PANTHER" id="PTHR28585:SF1">
    <property type="entry name" value="TUBEROINFUNDIBULAR PEPTIDE OF 39 RESIDUES"/>
    <property type="match status" value="1"/>
</dbReference>
<evidence type="ECO:0000256" key="8">
    <source>
        <dbReference type="ARBA" id="ARBA00030147"/>
    </source>
</evidence>
<reference evidence="10" key="5">
    <citation type="submission" date="2025-09" db="UniProtKB">
        <authorList>
            <consortium name="Ensembl"/>
        </authorList>
    </citation>
    <scope>IDENTIFICATION</scope>
</reference>
<dbReference type="InParanoid" id="A0A4W3K2T3"/>
<evidence type="ECO:0000256" key="4">
    <source>
        <dbReference type="ARBA" id="ARBA00022525"/>
    </source>
</evidence>
<keyword evidence="7" id="KW-0527">Neuropeptide</keyword>
<dbReference type="InterPro" id="IPR029396">
    <property type="entry name" value="TIP39"/>
</dbReference>
<keyword evidence="6" id="KW-0732">Signal</keyword>
<feature type="region of interest" description="Disordered" evidence="9">
    <location>
        <begin position="44"/>
        <end position="65"/>
    </location>
</feature>
<reference evidence="10" key="4">
    <citation type="submission" date="2025-08" db="UniProtKB">
        <authorList>
            <consortium name="Ensembl"/>
        </authorList>
    </citation>
    <scope>IDENTIFICATION</scope>
</reference>
<dbReference type="Proteomes" id="UP000314986">
    <property type="component" value="Unassembled WGS sequence"/>
</dbReference>
<evidence type="ECO:0000256" key="3">
    <source>
        <dbReference type="ARBA" id="ARBA00021831"/>
    </source>
</evidence>